<reference evidence="1" key="1">
    <citation type="submission" date="2022-06" db="EMBL/GenBank/DDBJ databases">
        <title>Fusarium solani species complex genomes reveal bases of compartmentalisation and animal pathogenesis.</title>
        <authorList>
            <person name="Tsai I.J."/>
        </authorList>
    </citation>
    <scope>NUCLEOTIDE SEQUENCE</scope>
    <source>
        <strain evidence="1">Fu6.1</strain>
    </source>
</reference>
<dbReference type="EMBL" id="CM046511">
    <property type="protein sequence ID" value="KAI8657320.1"/>
    <property type="molecule type" value="Genomic_DNA"/>
</dbReference>
<dbReference type="Proteomes" id="UP001065298">
    <property type="component" value="Chromosome 9"/>
</dbReference>
<sequence>MYRPFHALALGAMAVTTAAMAISEPTGRRDAGHLYQPAPTLMPEMHELEKLQKQLLHLGKRQETASVNTYTVVNSPDETCGFLSGSPGNAIKCANGEKCSWELAHITRIMCGSVAHVTCYNREQALNTELCNDVCQSNSFYLLCTERSSAYCAVYSYEDGVKDYRCATASLSRAQGVSFTYDGQRGRRFTTLTVAGDAVETPTPSSTSTSTTEEPEESETETETPTESDDLTTTVTVDPGRVTSAGPVETEHGKSDGPNIGAIVGGSIGGFVALSLIVLGAIWLLRRNKKNNQTPPNQPAPVQPPMQHHTPVSSVPPKSEHTGLVSPASPTQSDWRGSTVAPTSTQSPVSMQGWSTHSPASQPYNAAPQNPNYH</sequence>
<name>A0ACC0QJ37_9HYPO</name>
<comment type="caution">
    <text evidence="1">The sequence shown here is derived from an EMBL/GenBank/DDBJ whole genome shotgun (WGS) entry which is preliminary data.</text>
</comment>
<accession>A0ACC0QJ37</accession>
<keyword evidence="2" id="KW-1185">Reference proteome</keyword>
<organism evidence="1 2">
    <name type="scientific">Fusarium keratoplasticum</name>
    <dbReference type="NCBI Taxonomy" id="1328300"/>
    <lineage>
        <taxon>Eukaryota</taxon>
        <taxon>Fungi</taxon>
        <taxon>Dikarya</taxon>
        <taxon>Ascomycota</taxon>
        <taxon>Pezizomycotina</taxon>
        <taxon>Sordariomycetes</taxon>
        <taxon>Hypocreomycetidae</taxon>
        <taxon>Hypocreales</taxon>
        <taxon>Nectriaceae</taxon>
        <taxon>Fusarium</taxon>
        <taxon>Fusarium solani species complex</taxon>
    </lineage>
</organism>
<proteinExistence type="predicted"/>
<evidence type="ECO:0000313" key="1">
    <source>
        <dbReference type="EMBL" id="KAI8657320.1"/>
    </source>
</evidence>
<gene>
    <name evidence="1" type="ORF">NCS57_01110000</name>
</gene>
<protein>
    <submittedName>
        <fullName evidence="1">Uncharacterized protein</fullName>
    </submittedName>
</protein>
<evidence type="ECO:0000313" key="2">
    <source>
        <dbReference type="Proteomes" id="UP001065298"/>
    </source>
</evidence>